<gene>
    <name evidence="3" type="ORF">ACFOZY_03450</name>
</gene>
<evidence type="ECO:0000313" key="3">
    <source>
        <dbReference type="EMBL" id="MFC4409490.1"/>
    </source>
</evidence>
<feature type="domain" description="Competence protein CoiA nuclease-like" evidence="1">
    <location>
        <begin position="70"/>
        <end position="222"/>
    </location>
</feature>
<evidence type="ECO:0000313" key="4">
    <source>
        <dbReference type="Proteomes" id="UP001595817"/>
    </source>
</evidence>
<organism evidence="3 4">
    <name type="scientific">Chungangia koreensis</name>
    <dbReference type="NCBI Taxonomy" id="752657"/>
    <lineage>
        <taxon>Bacteria</taxon>
        <taxon>Bacillati</taxon>
        <taxon>Bacillota</taxon>
        <taxon>Bacilli</taxon>
        <taxon>Lactobacillales</taxon>
        <taxon>Chungangia</taxon>
    </lineage>
</organism>
<dbReference type="Proteomes" id="UP001595817">
    <property type="component" value="Unassembled WGS sequence"/>
</dbReference>
<protein>
    <submittedName>
        <fullName evidence="3">Competence protein CoiA</fullName>
    </submittedName>
</protein>
<dbReference type="InterPro" id="IPR057253">
    <property type="entry name" value="CoiA-like_N"/>
</dbReference>
<dbReference type="RefSeq" id="WP_378152570.1">
    <property type="nucleotide sequence ID" value="NZ_JBHSEC010000003.1"/>
</dbReference>
<name>A0ABV8X5Z1_9LACT</name>
<reference evidence="4" key="1">
    <citation type="journal article" date="2019" name="Int. J. Syst. Evol. Microbiol.">
        <title>The Global Catalogue of Microorganisms (GCM) 10K type strain sequencing project: providing services to taxonomists for standard genome sequencing and annotation.</title>
        <authorList>
            <consortium name="The Broad Institute Genomics Platform"/>
            <consortium name="The Broad Institute Genome Sequencing Center for Infectious Disease"/>
            <person name="Wu L."/>
            <person name="Ma J."/>
        </authorList>
    </citation>
    <scope>NUCLEOTIDE SEQUENCE [LARGE SCALE GENOMIC DNA]</scope>
    <source>
        <strain evidence="4">CCUG 59778</strain>
    </source>
</reference>
<proteinExistence type="predicted"/>
<evidence type="ECO:0000259" key="2">
    <source>
        <dbReference type="Pfam" id="PF25164"/>
    </source>
</evidence>
<comment type="caution">
    <text evidence="3">The sequence shown here is derived from an EMBL/GenBank/DDBJ whole genome shotgun (WGS) entry which is preliminary data.</text>
</comment>
<dbReference type="InterPro" id="IPR021176">
    <property type="entry name" value="Competence-induced_CoiA"/>
</dbReference>
<dbReference type="EMBL" id="JBHSEC010000003">
    <property type="protein sequence ID" value="MFC4409490.1"/>
    <property type="molecule type" value="Genomic_DNA"/>
</dbReference>
<sequence>MILTAVSKANGLITLTRQHKRRELEEWRRSDNFFCPQCKGKLILKVGQVVIPHFAHISSNDCSSAFSEGESADHLAGKQQLYEFFQSYYPVQLEAVLDKIKQRPDLLVNNRFAIEYQCSPIPKDLFDHRNAGYKEIGIKPIWIIRTPTTLQELSDGIQLFSLSKFQQLFIPRRPLIGQTLLTYDNTNKSFLYASHLLPVQQNQVIAKIRRLPIGSQQFPFLLVNPPTKRELKIYEKIYSSKRRRFLSSRVLTSRKGLKDRFLRNCYMFRIRPEELPSFIGMPTAGSEIFEGHAVEWQANLIFHVIENGMEDQSLDTFINRQPHLDRNLAWAAVNNFLLFLDQLGLCPLTPDCLRKSVPVEILFELITPHFLAKRYEN</sequence>
<keyword evidence="4" id="KW-1185">Reference proteome</keyword>
<accession>A0ABV8X5Z1</accession>
<feature type="domain" description="Competence protein CoiA-like N-terminal" evidence="2">
    <location>
        <begin position="18"/>
        <end position="64"/>
    </location>
</feature>
<dbReference type="Pfam" id="PF25164">
    <property type="entry name" value="CoiA_N"/>
    <property type="match status" value="1"/>
</dbReference>
<dbReference type="PIRSF" id="PIRSF007487">
    <property type="entry name" value="Competence-induced_CoiA_bac"/>
    <property type="match status" value="1"/>
</dbReference>
<dbReference type="InterPro" id="IPR010330">
    <property type="entry name" value="CoiA_nuc"/>
</dbReference>
<evidence type="ECO:0000259" key="1">
    <source>
        <dbReference type="Pfam" id="PF06054"/>
    </source>
</evidence>
<dbReference type="Pfam" id="PF06054">
    <property type="entry name" value="CoiA_nuc"/>
    <property type="match status" value="1"/>
</dbReference>